<dbReference type="EMBL" id="CP127162">
    <property type="protein sequence ID" value="WIV18974.1"/>
    <property type="molecule type" value="Genomic_DNA"/>
</dbReference>
<dbReference type="Proteomes" id="UP001236415">
    <property type="component" value="Chromosome"/>
</dbReference>
<dbReference type="SUPFAM" id="SSF103473">
    <property type="entry name" value="MFS general substrate transporter"/>
    <property type="match status" value="1"/>
</dbReference>
<feature type="transmembrane region" description="Helical" evidence="8">
    <location>
        <begin position="73"/>
        <end position="95"/>
    </location>
</feature>
<evidence type="ECO:0000313" key="10">
    <source>
        <dbReference type="EMBL" id="WIV18974.1"/>
    </source>
</evidence>
<keyword evidence="7 8" id="KW-0472">Membrane</keyword>
<feature type="transmembrane region" description="Helical" evidence="8">
    <location>
        <begin position="101"/>
        <end position="122"/>
    </location>
</feature>
<proteinExistence type="predicted"/>
<evidence type="ECO:0000256" key="2">
    <source>
        <dbReference type="ARBA" id="ARBA00022448"/>
    </source>
</evidence>
<evidence type="ECO:0000313" key="11">
    <source>
        <dbReference type="Proteomes" id="UP001236415"/>
    </source>
</evidence>
<keyword evidence="4" id="KW-0997">Cell inner membrane</keyword>
<dbReference type="PANTHER" id="PTHR23522">
    <property type="entry name" value="BLL5896 PROTEIN"/>
    <property type="match status" value="1"/>
</dbReference>
<reference evidence="10 11" key="1">
    <citation type="submission" date="2023-06" db="EMBL/GenBank/DDBJ databases">
        <title>Paenibacillus polygonum sp. nov., an endophytic bacterium, isolated from Polygonum lapathifolium L. in Nanji Wetland National Nature Reserve, South of Poyang Lake, Jiangxi Province, China.</title>
        <authorList>
            <person name="Yu Z."/>
        </authorList>
    </citation>
    <scope>NUCLEOTIDE SEQUENCE [LARGE SCALE GENOMIC DNA]</scope>
    <source>
        <strain evidence="10 11">C31</strain>
    </source>
</reference>
<evidence type="ECO:0000256" key="6">
    <source>
        <dbReference type="ARBA" id="ARBA00022989"/>
    </source>
</evidence>
<evidence type="ECO:0000256" key="8">
    <source>
        <dbReference type="SAM" id="Phobius"/>
    </source>
</evidence>
<evidence type="ECO:0000256" key="7">
    <source>
        <dbReference type="ARBA" id="ARBA00023136"/>
    </source>
</evidence>
<dbReference type="RefSeq" id="WP_285744741.1">
    <property type="nucleotide sequence ID" value="NZ_CP127162.1"/>
</dbReference>
<evidence type="ECO:0000259" key="9">
    <source>
        <dbReference type="Pfam" id="PF12832"/>
    </source>
</evidence>
<protein>
    <submittedName>
        <fullName evidence="10">MFS transporter</fullName>
    </submittedName>
</protein>
<accession>A0ABY8X2T0</accession>
<organism evidence="10 11">
    <name type="scientific">Paenibacillus polygoni</name>
    <dbReference type="NCBI Taxonomy" id="3050112"/>
    <lineage>
        <taxon>Bacteria</taxon>
        <taxon>Bacillati</taxon>
        <taxon>Bacillota</taxon>
        <taxon>Bacilli</taxon>
        <taxon>Bacillales</taxon>
        <taxon>Paenibacillaceae</taxon>
        <taxon>Paenibacillus</taxon>
    </lineage>
</organism>
<evidence type="ECO:0000256" key="5">
    <source>
        <dbReference type="ARBA" id="ARBA00022692"/>
    </source>
</evidence>
<keyword evidence="6 8" id="KW-1133">Transmembrane helix</keyword>
<keyword evidence="2" id="KW-0813">Transport</keyword>
<keyword evidence="3" id="KW-1003">Cell membrane</keyword>
<dbReference type="Pfam" id="PF12832">
    <property type="entry name" value="MFS_1_like"/>
    <property type="match status" value="1"/>
</dbReference>
<evidence type="ECO:0000256" key="3">
    <source>
        <dbReference type="ARBA" id="ARBA00022475"/>
    </source>
</evidence>
<gene>
    <name evidence="10" type="ORF">QPK24_22075</name>
</gene>
<dbReference type="InterPro" id="IPR036259">
    <property type="entry name" value="MFS_trans_sf"/>
</dbReference>
<feature type="transmembrane region" description="Helical" evidence="8">
    <location>
        <begin position="197"/>
        <end position="216"/>
    </location>
</feature>
<feature type="transmembrane region" description="Helical" evidence="8">
    <location>
        <begin position="12"/>
        <end position="31"/>
    </location>
</feature>
<dbReference type="InterPro" id="IPR024989">
    <property type="entry name" value="MFS_assoc_dom"/>
</dbReference>
<feature type="transmembrane region" description="Helical" evidence="8">
    <location>
        <begin position="157"/>
        <end position="177"/>
    </location>
</feature>
<sequence length="402" mass="44927">MRTSSFSQLKLYNFFVYGAIAVFTSFFQIYLQDIGLTKIEIGSLMAIGPFVSLFANPFWGYMSDRTQNIRKTVLIMVAGTLLFVQAVFLAQSYSLIFTAMIFYYFFQSPLFAQTNSMILTYIDGTDYKFGSFRIWGSMGWAFTAIIAGPIMDRLGDSQMSLVFSVLLITAFGFALLLPRLKRSSDAPIVTMRGFSQVIMNPYFMTFVILGILVSIPNAMNSSFISLYITELGGSKQMVGLAVFMSSILEIAVFLLFDRFLKRKMTVMLACLTIVSLLFALRWELMALATTPLQIAFIQLLHAVTFGGYFYVGTQLTMLFIPKPYRSSGQALYTLSWSGISGVVAGIFGGFMFQNFGASVMYQVGVFMAAVGTIGFGVMYYIVRRYGYQPPLPSSYNVKSNIN</sequence>
<feature type="domain" description="Major facilitator superfamily associated" evidence="9">
    <location>
        <begin position="8"/>
        <end position="363"/>
    </location>
</feature>
<evidence type="ECO:0000256" key="4">
    <source>
        <dbReference type="ARBA" id="ARBA00022519"/>
    </source>
</evidence>
<keyword evidence="11" id="KW-1185">Reference proteome</keyword>
<feature type="transmembrane region" description="Helical" evidence="8">
    <location>
        <begin position="292"/>
        <end position="311"/>
    </location>
</feature>
<keyword evidence="5 8" id="KW-0812">Transmembrane</keyword>
<feature type="transmembrane region" description="Helical" evidence="8">
    <location>
        <begin position="43"/>
        <end position="61"/>
    </location>
</feature>
<feature type="transmembrane region" description="Helical" evidence="8">
    <location>
        <begin position="134"/>
        <end position="151"/>
    </location>
</feature>
<feature type="transmembrane region" description="Helical" evidence="8">
    <location>
        <begin position="331"/>
        <end position="353"/>
    </location>
</feature>
<feature type="transmembrane region" description="Helical" evidence="8">
    <location>
        <begin position="236"/>
        <end position="256"/>
    </location>
</feature>
<comment type="subcellular location">
    <subcellularLocation>
        <location evidence="1">Cell inner membrane</location>
        <topology evidence="1">Multi-pass membrane protein</topology>
    </subcellularLocation>
</comment>
<dbReference type="PANTHER" id="PTHR23522:SF10">
    <property type="entry name" value="3-PHENYLPROPIONIC ACID TRANSPORTER-RELATED"/>
    <property type="match status" value="1"/>
</dbReference>
<evidence type="ECO:0000256" key="1">
    <source>
        <dbReference type="ARBA" id="ARBA00004429"/>
    </source>
</evidence>
<name>A0ABY8X2T0_9BACL</name>
<feature type="transmembrane region" description="Helical" evidence="8">
    <location>
        <begin position="359"/>
        <end position="382"/>
    </location>
</feature>
<dbReference type="Gene3D" id="1.20.1250.20">
    <property type="entry name" value="MFS general substrate transporter like domains"/>
    <property type="match status" value="2"/>
</dbReference>
<feature type="transmembrane region" description="Helical" evidence="8">
    <location>
        <begin position="263"/>
        <end position="280"/>
    </location>
</feature>